<dbReference type="InterPro" id="IPR008580">
    <property type="entry name" value="PPPDE_dom"/>
</dbReference>
<comment type="caution">
    <text evidence="5">The sequence shown here is derived from an EMBL/GenBank/DDBJ whole genome shotgun (WGS) entry which is preliminary data.</text>
</comment>
<keyword evidence="3" id="KW-0378">Hydrolase</keyword>
<evidence type="ECO:0000313" key="5">
    <source>
        <dbReference type="EMBL" id="CAD2167139.1"/>
    </source>
</evidence>
<dbReference type="EMBL" id="CAJEWN010000124">
    <property type="protein sequence ID" value="CAD2167139.1"/>
    <property type="molecule type" value="Genomic_DNA"/>
</dbReference>
<dbReference type="PANTHER" id="PTHR12378:SF80">
    <property type="entry name" value="IP06716P-RELATED"/>
    <property type="match status" value="1"/>
</dbReference>
<dbReference type="Proteomes" id="UP000580250">
    <property type="component" value="Unassembled WGS sequence"/>
</dbReference>
<dbReference type="Pfam" id="PF05903">
    <property type="entry name" value="Peptidase_C97"/>
    <property type="match status" value="1"/>
</dbReference>
<dbReference type="SMART" id="SM01179">
    <property type="entry name" value="DUF862"/>
    <property type="match status" value="1"/>
</dbReference>
<keyword evidence="2" id="KW-0645">Protease</keyword>
<evidence type="ECO:0000256" key="1">
    <source>
        <dbReference type="ARBA" id="ARBA00008140"/>
    </source>
</evidence>
<dbReference type="InterPro" id="IPR042266">
    <property type="entry name" value="PPPDE_sf"/>
</dbReference>
<feature type="domain" description="PPPDE" evidence="4">
    <location>
        <begin position="17"/>
        <end position="152"/>
    </location>
</feature>
<reference evidence="5 6" key="1">
    <citation type="submission" date="2020-08" db="EMBL/GenBank/DDBJ databases">
        <authorList>
            <person name="Koutsovoulos G."/>
            <person name="Danchin GJ E."/>
        </authorList>
    </citation>
    <scope>NUCLEOTIDE SEQUENCE [LARGE SCALE GENOMIC DNA]</scope>
</reference>
<dbReference type="GO" id="GO:0101005">
    <property type="term" value="F:deubiquitinase activity"/>
    <property type="evidence" value="ECO:0007669"/>
    <property type="project" value="TreeGrafter"/>
</dbReference>
<evidence type="ECO:0000313" key="6">
    <source>
        <dbReference type="Proteomes" id="UP000580250"/>
    </source>
</evidence>
<protein>
    <recommendedName>
        <fullName evidence="4">PPPDE domain-containing protein</fullName>
    </recommendedName>
</protein>
<dbReference type="PROSITE" id="PS51858">
    <property type="entry name" value="PPPDE"/>
    <property type="match status" value="1"/>
</dbReference>
<sequence length="229" mass="27570">MGVDGMEQQPGMSPNDSRIRLAVYDVQKQFRIYHIGVLVKGQEFHYGMRIGVFACAPMNERKTFNVRYVNRLVRWRIKFMRFIDRLNLTTRLTLEQIMQVKEELSKKYRKDNYHLLNNNCIDFAKEFVKRIAAPVQRSSLFFWPQEMRQPLIICPMRLIFHDKEKGSKKEISEDTMLLIKNERSPKSDGLIEKESLQPQQKQQRLYITTIKIMPWKDEERDLKQEFFRF</sequence>
<comment type="similarity">
    <text evidence="1">Belongs to the DeSI family.</text>
</comment>
<evidence type="ECO:0000256" key="2">
    <source>
        <dbReference type="ARBA" id="ARBA00022670"/>
    </source>
</evidence>
<evidence type="ECO:0000259" key="4">
    <source>
        <dbReference type="PROSITE" id="PS51858"/>
    </source>
</evidence>
<dbReference type="AlphaFoldDB" id="A0A6V7UZ20"/>
<dbReference type="GO" id="GO:0016579">
    <property type="term" value="P:protein deubiquitination"/>
    <property type="evidence" value="ECO:0007669"/>
    <property type="project" value="TreeGrafter"/>
</dbReference>
<organism evidence="5 6">
    <name type="scientific">Meloidogyne enterolobii</name>
    <name type="common">Root-knot nematode worm</name>
    <name type="synonym">Meloidogyne mayaguensis</name>
    <dbReference type="NCBI Taxonomy" id="390850"/>
    <lineage>
        <taxon>Eukaryota</taxon>
        <taxon>Metazoa</taxon>
        <taxon>Ecdysozoa</taxon>
        <taxon>Nematoda</taxon>
        <taxon>Chromadorea</taxon>
        <taxon>Rhabditida</taxon>
        <taxon>Tylenchina</taxon>
        <taxon>Tylenchomorpha</taxon>
        <taxon>Tylenchoidea</taxon>
        <taxon>Meloidogynidae</taxon>
        <taxon>Meloidogyninae</taxon>
        <taxon>Meloidogyne</taxon>
    </lineage>
</organism>
<evidence type="ECO:0000256" key="3">
    <source>
        <dbReference type="ARBA" id="ARBA00022801"/>
    </source>
</evidence>
<accession>A0A6V7UZ20</accession>
<gene>
    <name evidence="5" type="ORF">MENT_LOCUS18415</name>
</gene>
<dbReference type="GO" id="GO:0006508">
    <property type="term" value="P:proteolysis"/>
    <property type="evidence" value="ECO:0007669"/>
    <property type="project" value="UniProtKB-KW"/>
</dbReference>
<proteinExistence type="inferred from homology"/>
<dbReference type="Gene3D" id="3.90.1720.30">
    <property type="entry name" value="PPPDE domains"/>
    <property type="match status" value="1"/>
</dbReference>
<dbReference type="PANTHER" id="PTHR12378">
    <property type="entry name" value="DESUMOYLATING ISOPEPTIDASE"/>
    <property type="match status" value="1"/>
</dbReference>
<name>A0A6V7UZ20_MELEN</name>